<dbReference type="Gene3D" id="1.10.3720.10">
    <property type="entry name" value="MetI-like"/>
    <property type="match status" value="1"/>
</dbReference>
<dbReference type="NCBIfam" id="TIGR00974">
    <property type="entry name" value="3a0107s02c"/>
    <property type="match status" value="1"/>
</dbReference>
<keyword evidence="6 8" id="KW-1133">Transmembrane helix</keyword>
<comment type="similarity">
    <text evidence="2 8">Belongs to the binding-protein-dependent transport system permease family. CysTW subfamily.</text>
</comment>
<dbReference type="STRING" id="645991.Sgly_0132"/>
<dbReference type="PANTHER" id="PTHR43470">
    <property type="entry name" value="PHOSPHATE TRANSPORT SYSTEM PERMEASE PROTEIN PSTA-RELATED"/>
    <property type="match status" value="1"/>
</dbReference>
<organism evidence="10 11">
    <name type="scientific">Syntrophobotulus glycolicus (strain DSM 8271 / FlGlyR)</name>
    <dbReference type="NCBI Taxonomy" id="645991"/>
    <lineage>
        <taxon>Bacteria</taxon>
        <taxon>Bacillati</taxon>
        <taxon>Bacillota</taxon>
        <taxon>Clostridia</taxon>
        <taxon>Eubacteriales</taxon>
        <taxon>Desulfitobacteriaceae</taxon>
        <taxon>Syntrophobotulus</taxon>
    </lineage>
</organism>
<proteinExistence type="inferred from homology"/>
<keyword evidence="4 8" id="KW-1003">Cell membrane</keyword>
<dbReference type="PROSITE" id="PS50928">
    <property type="entry name" value="ABC_TM1"/>
    <property type="match status" value="1"/>
</dbReference>
<dbReference type="PROSITE" id="PS51257">
    <property type="entry name" value="PROKAR_LIPOPROTEIN"/>
    <property type="match status" value="1"/>
</dbReference>
<name>F0SVM7_SYNGF</name>
<feature type="transmembrane region" description="Helical" evidence="8">
    <location>
        <begin position="104"/>
        <end position="127"/>
    </location>
</feature>
<keyword evidence="11" id="KW-1185">Reference proteome</keyword>
<dbReference type="RefSeq" id="WP_013623374.1">
    <property type="nucleotide sequence ID" value="NC_015172.1"/>
</dbReference>
<evidence type="ECO:0000256" key="5">
    <source>
        <dbReference type="ARBA" id="ARBA00022692"/>
    </source>
</evidence>
<evidence type="ECO:0000256" key="2">
    <source>
        <dbReference type="ARBA" id="ARBA00007069"/>
    </source>
</evidence>
<evidence type="ECO:0000259" key="9">
    <source>
        <dbReference type="PROSITE" id="PS50928"/>
    </source>
</evidence>
<evidence type="ECO:0000256" key="8">
    <source>
        <dbReference type="RuleBase" id="RU363043"/>
    </source>
</evidence>
<dbReference type="AlphaFoldDB" id="F0SVM7"/>
<dbReference type="InterPro" id="IPR035906">
    <property type="entry name" value="MetI-like_sf"/>
</dbReference>
<keyword evidence="7 8" id="KW-0472">Membrane</keyword>
<feature type="transmembrane region" description="Helical" evidence="8">
    <location>
        <begin position="133"/>
        <end position="152"/>
    </location>
</feature>
<dbReference type="PANTHER" id="PTHR43470:SF4">
    <property type="entry name" value="ABC TRANSPORTER PERMEASE PROTEIN YQGI-RELATED"/>
    <property type="match status" value="1"/>
</dbReference>
<dbReference type="GO" id="GO:0035435">
    <property type="term" value="P:phosphate ion transmembrane transport"/>
    <property type="evidence" value="ECO:0007669"/>
    <property type="project" value="InterPro"/>
</dbReference>
<dbReference type="EMBL" id="CP002547">
    <property type="protein sequence ID" value="ADY54503.1"/>
    <property type="molecule type" value="Genomic_DNA"/>
</dbReference>
<keyword evidence="5 8" id="KW-0812">Transmembrane</keyword>
<comment type="subcellular location">
    <subcellularLocation>
        <location evidence="1 8">Cell membrane</location>
        <topology evidence="1 8">Multi-pass membrane protein</topology>
    </subcellularLocation>
</comment>
<dbReference type="InterPro" id="IPR005672">
    <property type="entry name" value="Phosphate_PstA"/>
</dbReference>
<dbReference type="SUPFAM" id="SSF161098">
    <property type="entry name" value="MetI-like"/>
    <property type="match status" value="1"/>
</dbReference>
<evidence type="ECO:0000256" key="6">
    <source>
        <dbReference type="ARBA" id="ARBA00022989"/>
    </source>
</evidence>
<dbReference type="GO" id="GO:0005315">
    <property type="term" value="F:phosphate transmembrane transporter activity"/>
    <property type="evidence" value="ECO:0007669"/>
    <property type="project" value="InterPro"/>
</dbReference>
<feature type="transmembrane region" description="Helical" evidence="8">
    <location>
        <begin position="185"/>
        <end position="206"/>
    </location>
</feature>
<dbReference type="CDD" id="cd06261">
    <property type="entry name" value="TM_PBP2"/>
    <property type="match status" value="1"/>
</dbReference>
<feature type="domain" description="ABC transmembrane type-1" evidence="9">
    <location>
        <begin position="66"/>
        <end position="284"/>
    </location>
</feature>
<protein>
    <recommendedName>
        <fullName evidence="8">Phosphate transport system permease protein PstA</fullName>
    </recommendedName>
</protein>
<dbReference type="GO" id="GO:0005886">
    <property type="term" value="C:plasma membrane"/>
    <property type="evidence" value="ECO:0007669"/>
    <property type="project" value="UniProtKB-SubCell"/>
</dbReference>
<evidence type="ECO:0000256" key="7">
    <source>
        <dbReference type="ARBA" id="ARBA00023136"/>
    </source>
</evidence>
<feature type="transmembrane region" description="Helical" evidence="8">
    <location>
        <begin position="16"/>
        <end position="38"/>
    </location>
</feature>
<gene>
    <name evidence="10" type="ordered locus">Sgly_0132</name>
</gene>
<evidence type="ECO:0000256" key="3">
    <source>
        <dbReference type="ARBA" id="ARBA00022448"/>
    </source>
</evidence>
<feature type="transmembrane region" description="Helical" evidence="8">
    <location>
        <begin position="268"/>
        <end position="288"/>
    </location>
</feature>
<reference evidence="10 11" key="1">
    <citation type="journal article" date="2011" name="Stand. Genomic Sci.">
        <title>Complete genome sequence of Syntrophobotulus glycolicus type strain (FlGlyR).</title>
        <authorList>
            <person name="Han C."/>
            <person name="Mwirichia R."/>
            <person name="Chertkov O."/>
            <person name="Held B."/>
            <person name="Lapidus A."/>
            <person name="Nolan M."/>
            <person name="Lucas S."/>
            <person name="Hammon N."/>
            <person name="Deshpande S."/>
            <person name="Cheng J.F."/>
            <person name="Tapia R."/>
            <person name="Goodwin L."/>
            <person name="Pitluck S."/>
            <person name="Huntemann M."/>
            <person name="Liolios K."/>
            <person name="Ivanova N."/>
            <person name="Pagani I."/>
            <person name="Mavromatis K."/>
            <person name="Ovchinikova G."/>
            <person name="Pati A."/>
            <person name="Chen A."/>
            <person name="Palaniappan K."/>
            <person name="Land M."/>
            <person name="Hauser L."/>
            <person name="Brambilla E.M."/>
            <person name="Rohde M."/>
            <person name="Spring S."/>
            <person name="Sikorski J."/>
            <person name="Goker M."/>
            <person name="Woyke T."/>
            <person name="Bristow J."/>
            <person name="Eisen J.A."/>
            <person name="Markowitz V."/>
            <person name="Hugenholtz P."/>
            <person name="Kyrpides N.C."/>
            <person name="Klenk H.P."/>
            <person name="Detter J.C."/>
        </authorList>
    </citation>
    <scope>NUCLEOTIDE SEQUENCE [LARGE SCALE GENOMIC DNA]</scope>
    <source>
        <strain evidence="11">DSM 8271 / FlGlyR</strain>
    </source>
</reference>
<evidence type="ECO:0000313" key="11">
    <source>
        <dbReference type="Proteomes" id="UP000007488"/>
    </source>
</evidence>
<dbReference type="Pfam" id="PF00528">
    <property type="entry name" value="BPD_transp_1"/>
    <property type="match status" value="1"/>
</dbReference>
<dbReference type="Proteomes" id="UP000007488">
    <property type="component" value="Chromosome"/>
</dbReference>
<accession>F0SVM7</accession>
<feature type="transmembrane region" description="Helical" evidence="8">
    <location>
        <begin position="70"/>
        <end position="92"/>
    </location>
</feature>
<dbReference type="KEGG" id="sgy:Sgly_0132"/>
<evidence type="ECO:0000313" key="10">
    <source>
        <dbReference type="EMBL" id="ADY54503.1"/>
    </source>
</evidence>
<dbReference type="HOGENOM" id="CLU_033621_2_2_9"/>
<dbReference type="eggNOG" id="COG0581">
    <property type="taxonomic scope" value="Bacteria"/>
</dbReference>
<dbReference type="InterPro" id="IPR000515">
    <property type="entry name" value="MetI-like"/>
</dbReference>
<evidence type="ECO:0000256" key="4">
    <source>
        <dbReference type="ARBA" id="ARBA00022475"/>
    </source>
</evidence>
<sequence length="302" mass="32486">MRMKIKNQTYDKAATFIFYLAAACVVLLLVLFTGYIFYHGRERLNLHFLTSSPVFMQTGGGIAPQLFNSLYLVLLSMIITIPVGLAAGIYMAEYAKQNRLTRAIRFSIEALASLPSIVIGLFGLLVFVNLTGWGYTLMSGALAVSILNIPVITRLSEDAIRNVPSAIKEASLALGATHWQTIVRVVLPAALPGLITGIIITAGRAFGEAAALLYTAGMSSPHLDFTNLNPLDDASPLNPFRPAETLAVYIWKVNSEGLAPDSRQIADGASAILLIAVLIFNIGARFLGRLLSTKFSGSNAPK</sequence>
<evidence type="ECO:0000256" key="1">
    <source>
        <dbReference type="ARBA" id="ARBA00004651"/>
    </source>
</evidence>
<reference evidence="11" key="2">
    <citation type="submission" date="2011-02" db="EMBL/GenBank/DDBJ databases">
        <title>The complete genome of Syntrophobotulus glycolicus DSM 8271.</title>
        <authorList>
            <person name="Lucas S."/>
            <person name="Copeland A."/>
            <person name="Lapidus A."/>
            <person name="Bruce D."/>
            <person name="Goodwin L."/>
            <person name="Pitluck S."/>
            <person name="Kyrpides N."/>
            <person name="Mavromatis K."/>
            <person name="Pagani I."/>
            <person name="Ivanova N."/>
            <person name="Mikhailova N."/>
            <person name="Chertkov O."/>
            <person name="Held B."/>
            <person name="Detter J.C."/>
            <person name="Tapia R."/>
            <person name="Han C."/>
            <person name="Land M."/>
            <person name="Hauser L."/>
            <person name="Markowitz V."/>
            <person name="Cheng J.-F."/>
            <person name="Hugenholtz P."/>
            <person name="Woyke T."/>
            <person name="Wu D."/>
            <person name="Spring S."/>
            <person name="Schroeder M."/>
            <person name="Brambilla E."/>
            <person name="Klenk H.-P."/>
            <person name="Eisen J.A."/>
        </authorList>
    </citation>
    <scope>NUCLEOTIDE SEQUENCE [LARGE SCALE GENOMIC DNA]</scope>
    <source>
        <strain evidence="11">DSM 8271 / FlGlyR</strain>
    </source>
</reference>
<keyword evidence="3" id="KW-0813">Transport</keyword>